<dbReference type="AlphaFoldDB" id="A0A8C9JIQ7"/>
<feature type="region of interest" description="Disordered" evidence="1">
    <location>
        <begin position="1"/>
        <end position="31"/>
    </location>
</feature>
<organism evidence="2 3">
    <name type="scientific">Panthera tigris altaica</name>
    <name type="common">Siberian tiger</name>
    <dbReference type="NCBI Taxonomy" id="74533"/>
    <lineage>
        <taxon>Eukaryota</taxon>
        <taxon>Metazoa</taxon>
        <taxon>Chordata</taxon>
        <taxon>Craniata</taxon>
        <taxon>Vertebrata</taxon>
        <taxon>Euteleostomi</taxon>
        <taxon>Mammalia</taxon>
        <taxon>Eutheria</taxon>
        <taxon>Laurasiatheria</taxon>
        <taxon>Carnivora</taxon>
        <taxon>Feliformia</taxon>
        <taxon>Felidae</taxon>
        <taxon>Pantherinae</taxon>
        <taxon>Panthera</taxon>
    </lineage>
</organism>
<dbReference type="GeneTree" id="ENSGT00900000143635"/>
<reference evidence="2" key="2">
    <citation type="submission" date="2025-09" db="UniProtKB">
        <authorList>
            <consortium name="Ensembl"/>
        </authorList>
    </citation>
    <scope>IDENTIFICATION</scope>
</reference>
<sequence length="83" mass="8880">MTTIPDPFQTPLRPSDHWEGGGGSRPPRSGHRQCILIWTKSGQRQPSPAAMAMPAGPTTEIQTTIPATVPRQASTGSFCGFPH</sequence>
<name>A0A8C9JIQ7_PANTA</name>
<reference evidence="2" key="1">
    <citation type="submission" date="2025-08" db="UniProtKB">
        <authorList>
            <consortium name="Ensembl"/>
        </authorList>
    </citation>
    <scope>IDENTIFICATION</scope>
</reference>
<evidence type="ECO:0000313" key="2">
    <source>
        <dbReference type="Ensembl" id="ENSPTIP00000008359.1"/>
    </source>
</evidence>
<evidence type="ECO:0000256" key="1">
    <source>
        <dbReference type="SAM" id="MobiDB-lite"/>
    </source>
</evidence>
<protein>
    <submittedName>
        <fullName evidence="2">Uncharacterized protein</fullName>
    </submittedName>
</protein>
<keyword evidence="3" id="KW-1185">Reference proteome</keyword>
<dbReference type="Proteomes" id="UP000675900">
    <property type="component" value="Unassembled WGS sequence"/>
</dbReference>
<proteinExistence type="predicted"/>
<evidence type="ECO:0000313" key="3">
    <source>
        <dbReference type="Proteomes" id="UP000675900"/>
    </source>
</evidence>
<accession>A0A8C9JIQ7</accession>
<dbReference type="Ensembl" id="ENSPTIT00000012236.1">
    <property type="protein sequence ID" value="ENSPTIP00000008359.1"/>
    <property type="gene ID" value="ENSPTIG00000009741.1"/>
</dbReference>